<dbReference type="AlphaFoldDB" id="A0A9J5Z1Z7"/>
<dbReference type="EMBL" id="JACXVP010000005">
    <property type="protein sequence ID" value="KAG5605943.1"/>
    <property type="molecule type" value="Genomic_DNA"/>
</dbReference>
<evidence type="ECO:0000313" key="2">
    <source>
        <dbReference type="Proteomes" id="UP000824120"/>
    </source>
</evidence>
<dbReference type="PANTHER" id="PTHR31513:SF10">
    <property type="entry name" value="TYROSINE-PROTEIN KINASE EPHRIN TYPE A_B RECEPTOR-LIKE DOMAIN-CONTAINING PROTEIN"/>
    <property type="match status" value="1"/>
</dbReference>
<organism evidence="1 2">
    <name type="scientific">Solanum commersonii</name>
    <name type="common">Commerson's wild potato</name>
    <name type="synonym">Commerson's nightshade</name>
    <dbReference type="NCBI Taxonomy" id="4109"/>
    <lineage>
        <taxon>Eukaryota</taxon>
        <taxon>Viridiplantae</taxon>
        <taxon>Streptophyta</taxon>
        <taxon>Embryophyta</taxon>
        <taxon>Tracheophyta</taxon>
        <taxon>Spermatophyta</taxon>
        <taxon>Magnoliopsida</taxon>
        <taxon>eudicotyledons</taxon>
        <taxon>Gunneridae</taxon>
        <taxon>Pentapetalae</taxon>
        <taxon>asterids</taxon>
        <taxon>lamiids</taxon>
        <taxon>Solanales</taxon>
        <taxon>Solanaceae</taxon>
        <taxon>Solanoideae</taxon>
        <taxon>Solaneae</taxon>
        <taxon>Solanum</taxon>
    </lineage>
</organism>
<proteinExistence type="predicted"/>
<reference evidence="1 2" key="1">
    <citation type="submission" date="2020-09" db="EMBL/GenBank/DDBJ databases">
        <title>De no assembly of potato wild relative species, Solanum commersonii.</title>
        <authorList>
            <person name="Cho K."/>
        </authorList>
    </citation>
    <scope>NUCLEOTIDE SEQUENCE [LARGE SCALE GENOMIC DNA]</scope>
    <source>
        <strain evidence="1">LZ3.2</strain>
        <tissue evidence="1">Leaf</tissue>
    </source>
</reference>
<sequence>MDNKKLPEDVWGGDTYSWKSLEQPFSYGSKGQSTNKEDNYGGNGGGKIWLDVNDVFDACGTLLADGGDTGIKGGGGSGGSIYIKSKKILMGDTPM</sequence>
<keyword evidence="2" id="KW-1185">Reference proteome</keyword>
<protein>
    <submittedName>
        <fullName evidence="1">Uncharacterized protein</fullName>
    </submittedName>
</protein>
<dbReference type="OrthoDB" id="1722131at2759"/>
<dbReference type="Proteomes" id="UP000824120">
    <property type="component" value="Chromosome 5"/>
</dbReference>
<comment type="caution">
    <text evidence="1">The sequence shown here is derived from an EMBL/GenBank/DDBJ whole genome shotgun (WGS) entry which is preliminary data.</text>
</comment>
<gene>
    <name evidence="1" type="ORF">H5410_027435</name>
</gene>
<name>A0A9J5Z1Z7_SOLCO</name>
<evidence type="ECO:0000313" key="1">
    <source>
        <dbReference type="EMBL" id="KAG5605943.1"/>
    </source>
</evidence>
<accession>A0A9J5Z1Z7</accession>
<dbReference type="PANTHER" id="PTHR31513">
    <property type="entry name" value="EPHRIN TYPE-B RECEPTOR"/>
    <property type="match status" value="1"/>
</dbReference>